<proteinExistence type="predicted"/>
<dbReference type="SMART" id="SM00347">
    <property type="entry name" value="HTH_MARR"/>
    <property type="match status" value="1"/>
</dbReference>
<dbReference type="InterPro" id="IPR036388">
    <property type="entry name" value="WH-like_DNA-bd_sf"/>
</dbReference>
<accession>A0ABW4FT62</accession>
<comment type="caution">
    <text evidence="2">The sequence shown here is derived from an EMBL/GenBank/DDBJ whole genome shotgun (WGS) entry which is preliminary data.</text>
</comment>
<sequence length="161" mass="18076">MEPAWLDEREMRAWRGFNRMRAELTARLARQLGQEAGLSWADYEVLVRVSEAPGRRIRARDLGRSLRWERSRLSRQIARMEARGTVERAPSEGDARGFDVVLTDAGLAAIQAAALTHLTAVRHCFADLLTPQQLDVFGDIAETVTNHLAAEHTDVVNGEEE</sequence>
<dbReference type="InterPro" id="IPR000835">
    <property type="entry name" value="HTH_MarR-typ"/>
</dbReference>
<evidence type="ECO:0000313" key="3">
    <source>
        <dbReference type="Proteomes" id="UP001597145"/>
    </source>
</evidence>
<dbReference type="RefSeq" id="WP_343981017.1">
    <property type="nucleotide sequence ID" value="NZ_BAAAJG010000012.1"/>
</dbReference>
<dbReference type="Gene3D" id="1.10.10.10">
    <property type="entry name" value="Winged helix-like DNA-binding domain superfamily/Winged helix DNA-binding domain"/>
    <property type="match status" value="1"/>
</dbReference>
<gene>
    <name evidence="2" type="ORF">ACFSCY_22665</name>
</gene>
<dbReference type="PANTHER" id="PTHR33164">
    <property type="entry name" value="TRANSCRIPTIONAL REGULATOR, MARR FAMILY"/>
    <property type="match status" value="1"/>
</dbReference>
<name>A0ABW4FT62_9PSEU</name>
<dbReference type="PANTHER" id="PTHR33164:SF99">
    <property type="entry name" value="MARR FAMILY REGULATORY PROTEIN"/>
    <property type="match status" value="1"/>
</dbReference>
<keyword evidence="3" id="KW-1185">Reference proteome</keyword>
<dbReference type="InterPro" id="IPR039422">
    <property type="entry name" value="MarR/SlyA-like"/>
</dbReference>
<evidence type="ECO:0000259" key="1">
    <source>
        <dbReference type="PROSITE" id="PS50995"/>
    </source>
</evidence>
<dbReference type="InterPro" id="IPR036390">
    <property type="entry name" value="WH_DNA-bd_sf"/>
</dbReference>
<protein>
    <submittedName>
        <fullName evidence="2">MarR family winged helix-turn-helix transcriptional regulator</fullName>
    </submittedName>
</protein>
<organism evidence="2 3">
    <name type="scientific">Pseudonocardia aurantiaca</name>
    <dbReference type="NCBI Taxonomy" id="75290"/>
    <lineage>
        <taxon>Bacteria</taxon>
        <taxon>Bacillati</taxon>
        <taxon>Actinomycetota</taxon>
        <taxon>Actinomycetes</taxon>
        <taxon>Pseudonocardiales</taxon>
        <taxon>Pseudonocardiaceae</taxon>
        <taxon>Pseudonocardia</taxon>
    </lineage>
</organism>
<dbReference type="EMBL" id="JBHUCP010000017">
    <property type="protein sequence ID" value="MFD1532237.1"/>
    <property type="molecule type" value="Genomic_DNA"/>
</dbReference>
<reference evidence="3" key="1">
    <citation type="journal article" date="2019" name="Int. J. Syst. Evol. Microbiol.">
        <title>The Global Catalogue of Microorganisms (GCM) 10K type strain sequencing project: providing services to taxonomists for standard genome sequencing and annotation.</title>
        <authorList>
            <consortium name="The Broad Institute Genomics Platform"/>
            <consortium name="The Broad Institute Genome Sequencing Center for Infectious Disease"/>
            <person name="Wu L."/>
            <person name="Ma J."/>
        </authorList>
    </citation>
    <scope>NUCLEOTIDE SEQUENCE [LARGE SCALE GENOMIC DNA]</scope>
    <source>
        <strain evidence="3">JCM 12165</strain>
    </source>
</reference>
<dbReference type="SUPFAM" id="SSF46785">
    <property type="entry name" value="Winged helix' DNA-binding domain"/>
    <property type="match status" value="1"/>
</dbReference>
<dbReference type="Proteomes" id="UP001597145">
    <property type="component" value="Unassembled WGS sequence"/>
</dbReference>
<dbReference type="PROSITE" id="PS50995">
    <property type="entry name" value="HTH_MARR_2"/>
    <property type="match status" value="1"/>
</dbReference>
<dbReference type="Pfam" id="PF12802">
    <property type="entry name" value="MarR_2"/>
    <property type="match status" value="1"/>
</dbReference>
<feature type="domain" description="HTH marR-type" evidence="1">
    <location>
        <begin position="10"/>
        <end position="146"/>
    </location>
</feature>
<evidence type="ECO:0000313" key="2">
    <source>
        <dbReference type="EMBL" id="MFD1532237.1"/>
    </source>
</evidence>